<dbReference type="Proteomes" id="UP000016567">
    <property type="component" value="Unassembled WGS sequence"/>
</dbReference>
<keyword evidence="3" id="KW-1185">Reference proteome</keyword>
<proteinExistence type="inferred from homology"/>
<comment type="caution">
    <text evidence="2">The sequence shown here is derived from an EMBL/GenBank/DDBJ whole genome shotgun (WGS) entry which is preliminary data.</text>
</comment>
<accession>U3BYT8</accession>
<dbReference type="Pfam" id="PF06786">
    <property type="entry name" value="UPF0253"/>
    <property type="match status" value="1"/>
</dbReference>
<dbReference type="eggNOG" id="ENOG5032Z3X">
    <property type="taxonomic scope" value="Bacteria"/>
</dbReference>
<evidence type="ECO:0000313" key="2">
    <source>
        <dbReference type="EMBL" id="GAD74459.1"/>
    </source>
</evidence>
<dbReference type="EMBL" id="BATL01000010">
    <property type="protein sequence ID" value="GAD74459.1"/>
    <property type="molecule type" value="Genomic_DNA"/>
</dbReference>
<evidence type="ECO:0000256" key="1">
    <source>
        <dbReference type="HAMAP-Rule" id="MF_01064"/>
    </source>
</evidence>
<dbReference type="STRING" id="1219077.VAZ01S_010_01120"/>
<dbReference type="InterPro" id="IPR009624">
    <property type="entry name" value="UPF0253"/>
</dbReference>
<organism evidence="2 3">
    <name type="scientific">Vibrio azureus NBRC 104587</name>
    <dbReference type="NCBI Taxonomy" id="1219077"/>
    <lineage>
        <taxon>Bacteria</taxon>
        <taxon>Pseudomonadati</taxon>
        <taxon>Pseudomonadota</taxon>
        <taxon>Gammaproteobacteria</taxon>
        <taxon>Vibrionales</taxon>
        <taxon>Vibrionaceae</taxon>
        <taxon>Vibrio</taxon>
    </lineage>
</organism>
<dbReference type="NCBIfam" id="NF003436">
    <property type="entry name" value="PRK04964.1"/>
    <property type="match status" value="1"/>
</dbReference>
<dbReference type="AlphaFoldDB" id="U3BYT8"/>
<dbReference type="HAMAP" id="MF_01064">
    <property type="entry name" value="UPF0253"/>
    <property type="match status" value="1"/>
</dbReference>
<comment type="similarity">
    <text evidence="1">Belongs to the UPF0253 family.</text>
</comment>
<evidence type="ECO:0000313" key="3">
    <source>
        <dbReference type="Proteomes" id="UP000016567"/>
    </source>
</evidence>
<sequence>MKGLVMQVYGCCDLVRELYAQIGSGDQAYIPHAISCAVKALNDVAADESLSRDVREKAAFAAANLLISDFEDK</sequence>
<gene>
    <name evidence="2" type="ORF">VAZ01S_010_01120</name>
</gene>
<protein>
    <recommendedName>
        <fullName evidence="1">UPF0253 protein VAZ01S_010_01120</fullName>
    </recommendedName>
</protein>
<name>U3BYT8_9VIBR</name>
<reference evidence="2 3" key="1">
    <citation type="submission" date="2013-09" db="EMBL/GenBank/DDBJ databases">
        <title>Whole genome shotgun sequence of Vibrio azureus NBRC 104587.</title>
        <authorList>
            <person name="Isaki S."/>
            <person name="Hosoyama A."/>
            <person name="Numata M."/>
            <person name="Hashimoto M."/>
            <person name="Hosoyama Y."/>
            <person name="Tsuchikane K."/>
            <person name="Noguchi M."/>
            <person name="Hirakata S."/>
            <person name="Ichikawa N."/>
            <person name="Ohji S."/>
            <person name="Yamazoe A."/>
            <person name="Fujita N."/>
        </authorList>
    </citation>
    <scope>NUCLEOTIDE SEQUENCE [LARGE SCALE GENOMIC DNA]</scope>
    <source>
        <strain evidence="2 3">NBRC 104587</strain>
    </source>
</reference>